<dbReference type="GO" id="GO:0051117">
    <property type="term" value="F:ATPase binding"/>
    <property type="evidence" value="ECO:0007669"/>
    <property type="project" value="TreeGrafter"/>
</dbReference>
<dbReference type="AlphaFoldDB" id="Q6LHS2"/>
<accession>Q6LHS2</accession>
<dbReference type="InterPro" id="IPR023562">
    <property type="entry name" value="ClpP/TepA"/>
</dbReference>
<evidence type="ECO:0000256" key="5">
    <source>
        <dbReference type="ARBA" id="ARBA00022825"/>
    </source>
</evidence>
<dbReference type="NCBIfam" id="NF045542">
    <property type="entry name" value="Clp_rel_HeadMat"/>
    <property type="match status" value="1"/>
</dbReference>
<dbReference type="SUPFAM" id="SSF52096">
    <property type="entry name" value="ClpP/crotonase"/>
    <property type="match status" value="1"/>
</dbReference>
<dbReference type="GO" id="GO:0004176">
    <property type="term" value="F:ATP-dependent peptidase activity"/>
    <property type="evidence" value="ECO:0007669"/>
    <property type="project" value="InterPro"/>
</dbReference>
<dbReference type="Pfam" id="PF00574">
    <property type="entry name" value="CLP_protease"/>
    <property type="match status" value="1"/>
</dbReference>
<keyword evidence="2" id="KW-0963">Cytoplasm</keyword>
<dbReference type="InterPro" id="IPR001907">
    <property type="entry name" value="ClpP"/>
</dbReference>
<dbReference type="GO" id="GO:0009368">
    <property type="term" value="C:endopeptidase Clp complex"/>
    <property type="evidence" value="ECO:0007669"/>
    <property type="project" value="TreeGrafter"/>
</dbReference>
<dbReference type="PANTHER" id="PTHR10381">
    <property type="entry name" value="ATP-DEPENDENT CLP PROTEASE PROTEOLYTIC SUBUNIT"/>
    <property type="match status" value="1"/>
</dbReference>
<dbReference type="InterPro" id="IPR029045">
    <property type="entry name" value="ClpP/crotonase-like_dom_sf"/>
</dbReference>
<evidence type="ECO:0000256" key="2">
    <source>
        <dbReference type="ARBA" id="ARBA00022490"/>
    </source>
</evidence>
<keyword evidence="5" id="KW-0720">Serine protease</keyword>
<dbReference type="STRING" id="298386.PBPRB1287"/>
<sequence length="270" mass="29936">MESRIMPMPKNTYFQMLFENRHVADRKFAIECAEGSDEAEIFLYDTIVSDKDEAEWWGGVDPETFVNAVRGIDAKNIHLRINSPGGSVFAARTMEQALREHKATVTVHIDGLAASAASFLAMVGDEIIIGEGAMMMIHKAWTVSWGNADDLLAEATLLEKLDGTLAKTYAKRAGGDESTFADYMRNETWFTAEEAVTAGLADTIYDAEPAPKKEDNTQNAICPSWQCNAFLNAVNRPDKVSDVQDFVSDEHRDRQMQRLNVLTCCALAVN</sequence>
<keyword evidence="3 7" id="KW-0645">Protease</keyword>
<keyword evidence="8" id="KW-1185">Reference proteome</keyword>
<evidence type="ECO:0000313" key="7">
    <source>
        <dbReference type="EMBL" id="CAG23158.1"/>
    </source>
</evidence>
<keyword evidence="4" id="KW-0378">Hydrolase</keyword>
<dbReference type="KEGG" id="ppr:PBPRB1287"/>
<evidence type="ECO:0000256" key="3">
    <source>
        <dbReference type="ARBA" id="ARBA00022670"/>
    </source>
</evidence>
<protein>
    <recommendedName>
        <fullName evidence="6">ATP-dependent Clp protease proteolytic subunit</fullName>
    </recommendedName>
</protein>
<dbReference type="Gene3D" id="3.90.226.10">
    <property type="entry name" value="2-enoyl-CoA Hydratase, Chain A, domain 1"/>
    <property type="match status" value="1"/>
</dbReference>
<dbReference type="EMBL" id="CR378679">
    <property type="protein sequence ID" value="CAG23158.1"/>
    <property type="molecule type" value="Genomic_DNA"/>
</dbReference>
<dbReference type="Proteomes" id="UP000000593">
    <property type="component" value="Chromosome 2"/>
</dbReference>
<name>Q6LHS2_PHOPR</name>
<evidence type="ECO:0000256" key="1">
    <source>
        <dbReference type="ARBA" id="ARBA00007039"/>
    </source>
</evidence>
<evidence type="ECO:0000313" key="8">
    <source>
        <dbReference type="Proteomes" id="UP000000593"/>
    </source>
</evidence>
<evidence type="ECO:0000256" key="6">
    <source>
        <dbReference type="RuleBase" id="RU003567"/>
    </source>
</evidence>
<dbReference type="GO" id="GO:0004252">
    <property type="term" value="F:serine-type endopeptidase activity"/>
    <property type="evidence" value="ECO:0007669"/>
    <property type="project" value="InterPro"/>
</dbReference>
<dbReference type="PANTHER" id="PTHR10381:SF70">
    <property type="entry name" value="ATP-DEPENDENT CLP PROTEASE PROTEOLYTIC SUBUNIT"/>
    <property type="match status" value="1"/>
</dbReference>
<dbReference type="PRINTS" id="PR00127">
    <property type="entry name" value="CLPPROTEASEP"/>
</dbReference>
<dbReference type="HOGENOM" id="CLU_052762_1_0_6"/>
<proteinExistence type="inferred from homology"/>
<organism evidence="7 8">
    <name type="scientific">Photobacterium profundum (strain SS9)</name>
    <dbReference type="NCBI Taxonomy" id="298386"/>
    <lineage>
        <taxon>Bacteria</taxon>
        <taxon>Pseudomonadati</taxon>
        <taxon>Pseudomonadota</taxon>
        <taxon>Gammaproteobacteria</taxon>
        <taxon>Vibrionales</taxon>
        <taxon>Vibrionaceae</taxon>
        <taxon>Photobacterium</taxon>
    </lineage>
</organism>
<dbReference type="eggNOG" id="COG0740">
    <property type="taxonomic scope" value="Bacteria"/>
</dbReference>
<dbReference type="GO" id="GO:0006515">
    <property type="term" value="P:protein quality control for misfolded or incompletely synthesized proteins"/>
    <property type="evidence" value="ECO:0007669"/>
    <property type="project" value="TreeGrafter"/>
</dbReference>
<gene>
    <name evidence="7" type="primary">PI323</name>
    <name evidence="7" type="ordered locus">PBPRB1287</name>
</gene>
<evidence type="ECO:0000256" key="4">
    <source>
        <dbReference type="ARBA" id="ARBA00022801"/>
    </source>
</evidence>
<comment type="similarity">
    <text evidence="1 6">Belongs to the peptidase S14 family.</text>
</comment>
<dbReference type="CDD" id="cd07016">
    <property type="entry name" value="S14_ClpP_1"/>
    <property type="match status" value="1"/>
</dbReference>
<reference evidence="8" key="1">
    <citation type="journal article" date="2005" name="Science">
        <title>Life at depth: Photobacterium profundum genome sequence and expression analysis.</title>
        <authorList>
            <person name="Vezzi A."/>
            <person name="Campanaro S."/>
            <person name="D'Angelo M."/>
            <person name="Simonato F."/>
            <person name="Vitulo N."/>
            <person name="Lauro F.M."/>
            <person name="Cestaro A."/>
            <person name="Malacrida G."/>
            <person name="Simionati B."/>
            <person name="Cannata N."/>
            <person name="Romualdi C."/>
            <person name="Bartlett D.H."/>
            <person name="Valle G."/>
        </authorList>
    </citation>
    <scope>NUCLEOTIDE SEQUENCE [LARGE SCALE GENOMIC DNA]</scope>
    <source>
        <strain evidence="8">ATCC BAA-1253 / SS9</strain>
    </source>
</reference>